<evidence type="ECO:0000313" key="2">
    <source>
        <dbReference type="Proteomes" id="UP001461498"/>
    </source>
</evidence>
<dbReference type="Proteomes" id="UP001461498">
    <property type="component" value="Unassembled WGS sequence"/>
</dbReference>
<name>A0AAW1D9P7_9HEMI</name>
<sequence length="87" mass="10018">MEYPRDTIKCYGNNEFKTETMTNYKGSEYKLKRMLLTADYGMKRSRSVSNGGSLAWASWLTDLSLNLAELLLLYRCASLQRHLNPMG</sequence>
<protein>
    <submittedName>
        <fullName evidence="1">Uncharacterized protein</fullName>
    </submittedName>
</protein>
<gene>
    <name evidence="1" type="ORF">O3M35_008417</name>
</gene>
<proteinExistence type="predicted"/>
<comment type="caution">
    <text evidence="1">The sequence shown here is derived from an EMBL/GenBank/DDBJ whole genome shotgun (WGS) entry which is preliminary data.</text>
</comment>
<reference evidence="1 2" key="1">
    <citation type="submission" date="2022-12" db="EMBL/GenBank/DDBJ databases">
        <title>Chromosome-level genome assembly of true bugs.</title>
        <authorList>
            <person name="Ma L."/>
            <person name="Li H."/>
        </authorList>
    </citation>
    <scope>NUCLEOTIDE SEQUENCE [LARGE SCALE GENOMIC DNA]</scope>
    <source>
        <strain evidence="1">Lab_2022b</strain>
    </source>
</reference>
<dbReference type="EMBL" id="JAPXFL010000005">
    <property type="protein sequence ID" value="KAK9506485.1"/>
    <property type="molecule type" value="Genomic_DNA"/>
</dbReference>
<organism evidence="1 2">
    <name type="scientific">Rhynocoris fuscipes</name>
    <dbReference type="NCBI Taxonomy" id="488301"/>
    <lineage>
        <taxon>Eukaryota</taxon>
        <taxon>Metazoa</taxon>
        <taxon>Ecdysozoa</taxon>
        <taxon>Arthropoda</taxon>
        <taxon>Hexapoda</taxon>
        <taxon>Insecta</taxon>
        <taxon>Pterygota</taxon>
        <taxon>Neoptera</taxon>
        <taxon>Paraneoptera</taxon>
        <taxon>Hemiptera</taxon>
        <taxon>Heteroptera</taxon>
        <taxon>Panheteroptera</taxon>
        <taxon>Cimicomorpha</taxon>
        <taxon>Reduviidae</taxon>
        <taxon>Harpactorinae</taxon>
        <taxon>Harpactorini</taxon>
        <taxon>Rhynocoris</taxon>
    </lineage>
</organism>
<keyword evidence="2" id="KW-1185">Reference proteome</keyword>
<dbReference type="AlphaFoldDB" id="A0AAW1D9P7"/>
<evidence type="ECO:0000313" key="1">
    <source>
        <dbReference type="EMBL" id="KAK9506485.1"/>
    </source>
</evidence>
<accession>A0AAW1D9P7</accession>